<reference evidence="9" key="1">
    <citation type="submission" date="2024-04" db="EMBL/GenBank/DDBJ databases">
        <authorList>
            <person name="Shaw F."/>
            <person name="Minotto A."/>
        </authorList>
    </citation>
    <scope>NUCLEOTIDE SEQUENCE [LARGE SCALE GENOMIC DNA]</scope>
</reference>
<feature type="region of interest" description="Disordered" evidence="6">
    <location>
        <begin position="193"/>
        <end position="218"/>
    </location>
</feature>
<dbReference type="PANTHER" id="PTHR12547">
    <property type="entry name" value="CCCH ZINC FINGER/TIS11-RELATED"/>
    <property type="match status" value="1"/>
</dbReference>
<feature type="region of interest" description="Disordered" evidence="6">
    <location>
        <begin position="1"/>
        <end position="32"/>
    </location>
</feature>
<evidence type="ECO:0000256" key="5">
    <source>
        <dbReference type="PROSITE-ProRule" id="PRU00723"/>
    </source>
</evidence>
<feature type="region of interest" description="Disordered" evidence="6">
    <location>
        <begin position="256"/>
        <end position="319"/>
    </location>
</feature>
<proteinExistence type="predicted"/>
<feature type="compositionally biased region" description="Low complexity" evidence="6">
    <location>
        <begin position="266"/>
        <end position="298"/>
    </location>
</feature>
<dbReference type="InterPro" id="IPR036855">
    <property type="entry name" value="Znf_CCCH_sf"/>
</dbReference>
<keyword evidence="9" id="KW-1185">Reference proteome</keyword>
<evidence type="ECO:0000313" key="8">
    <source>
        <dbReference type="EMBL" id="CAL1712266.1"/>
    </source>
</evidence>
<keyword evidence="3 5" id="KW-0863">Zinc-finger</keyword>
<organism evidence="8 9">
    <name type="scientific">Somion occarium</name>
    <dbReference type="NCBI Taxonomy" id="3059160"/>
    <lineage>
        <taxon>Eukaryota</taxon>
        <taxon>Fungi</taxon>
        <taxon>Dikarya</taxon>
        <taxon>Basidiomycota</taxon>
        <taxon>Agaricomycotina</taxon>
        <taxon>Agaricomycetes</taxon>
        <taxon>Polyporales</taxon>
        <taxon>Cerrenaceae</taxon>
        <taxon>Somion</taxon>
    </lineage>
</organism>
<evidence type="ECO:0000256" key="2">
    <source>
        <dbReference type="ARBA" id="ARBA00022737"/>
    </source>
</evidence>
<dbReference type="EMBL" id="OZ037950">
    <property type="protein sequence ID" value="CAL1712266.1"/>
    <property type="molecule type" value="Genomic_DNA"/>
</dbReference>
<accession>A0ABP1DWW3</accession>
<feature type="compositionally biased region" description="Low complexity" evidence="6">
    <location>
        <begin position="193"/>
        <end position="204"/>
    </location>
</feature>
<dbReference type="Pfam" id="PF00642">
    <property type="entry name" value="zf-CCCH"/>
    <property type="match status" value="2"/>
</dbReference>
<evidence type="ECO:0000256" key="4">
    <source>
        <dbReference type="ARBA" id="ARBA00022833"/>
    </source>
</evidence>
<protein>
    <recommendedName>
        <fullName evidence="7">C3H1-type domain-containing protein</fullName>
    </recommendedName>
</protein>
<feature type="compositionally biased region" description="Low complexity" evidence="6">
    <location>
        <begin position="422"/>
        <end position="434"/>
    </location>
</feature>
<dbReference type="SMART" id="SM00356">
    <property type="entry name" value="ZnF_C3H1"/>
    <property type="match status" value="3"/>
</dbReference>
<evidence type="ECO:0000313" key="9">
    <source>
        <dbReference type="Proteomes" id="UP001497453"/>
    </source>
</evidence>
<feature type="domain" description="C3H1-type" evidence="7">
    <location>
        <begin position="224"/>
        <end position="252"/>
    </location>
</feature>
<evidence type="ECO:0000256" key="3">
    <source>
        <dbReference type="ARBA" id="ARBA00022771"/>
    </source>
</evidence>
<dbReference type="SUPFAM" id="SSF90229">
    <property type="entry name" value="CCCH zinc finger"/>
    <property type="match status" value="2"/>
</dbReference>
<feature type="domain" description="C3H1-type" evidence="7">
    <location>
        <begin position="336"/>
        <end position="363"/>
    </location>
</feature>
<dbReference type="PROSITE" id="PS50103">
    <property type="entry name" value="ZF_C3H1"/>
    <property type="match status" value="3"/>
</dbReference>
<dbReference type="InterPro" id="IPR045877">
    <property type="entry name" value="ZFP36-like"/>
</dbReference>
<dbReference type="Proteomes" id="UP001497453">
    <property type="component" value="Chromosome 7"/>
</dbReference>
<evidence type="ECO:0000259" key="7">
    <source>
        <dbReference type="PROSITE" id="PS50103"/>
    </source>
</evidence>
<feature type="region of interest" description="Disordered" evidence="6">
    <location>
        <begin position="422"/>
        <end position="469"/>
    </location>
</feature>
<dbReference type="InterPro" id="IPR000571">
    <property type="entry name" value="Znf_CCCH"/>
</dbReference>
<feature type="zinc finger region" description="C3H1-type" evidence="5">
    <location>
        <begin position="36"/>
        <end position="63"/>
    </location>
</feature>
<dbReference type="Pfam" id="PF14608">
    <property type="entry name" value="zf-CCCH_2"/>
    <property type="match status" value="1"/>
</dbReference>
<evidence type="ECO:0000256" key="1">
    <source>
        <dbReference type="ARBA" id="ARBA00022723"/>
    </source>
</evidence>
<feature type="zinc finger region" description="C3H1-type" evidence="5">
    <location>
        <begin position="224"/>
        <end position="252"/>
    </location>
</feature>
<evidence type="ECO:0000256" key="6">
    <source>
        <dbReference type="SAM" id="MobiDB-lite"/>
    </source>
</evidence>
<gene>
    <name evidence="8" type="ORF">GFSPODELE1_LOCUS8744</name>
</gene>
<feature type="domain" description="C3H1-type" evidence="7">
    <location>
        <begin position="36"/>
        <end position="63"/>
    </location>
</feature>
<keyword evidence="1 5" id="KW-0479">Metal-binding</keyword>
<feature type="zinc finger region" description="C3H1-type" evidence="5">
    <location>
        <begin position="336"/>
        <end position="363"/>
    </location>
</feature>
<keyword evidence="2" id="KW-0677">Repeat</keyword>
<keyword evidence="4 5" id="KW-0862">Zinc</keyword>
<sequence>MGSPCTRKYSRLDSTESHTPPTRKRTEQLLSPTHPLYRTKPCHNFAMGYCRYGDNCAYLHMPPTPPSQPHSPLSMNYFHPVAPCMNVPSHSFSAEQAILHHLPNFPPSPCPTVTDGTSEMSSSVEDLTAMMQQYSINPIVRSGHADEIPLPPVPPCTPATYDYYVPSPGVRFVHVPVPVSVVPALYRCGSVSTISTNTSPSPSGDRSRSPRRSRSRSVTYGISLFKTKPCTFYATKGRCLKGDRCNFIHESPERDAEKACSSEGKSSPSPKSRSSPSRPSPISVTPSRVSRVSTPTPVREIKETNISQEREGNDDDEKKDFHPITWRVIGGGVKMSGHREICQDYIAGRCNDGVDCKYAHPEHDLYEEPICLSPTSFFPTSAHSVRPTPIICPINAPGPYFDGISPISPYYFDGLSTPTLTATPSTATSSSWPSVSPPQSPPSERRKLPKRKSPLKSELSVDTSAARPDQCNSEYRANRVFDGRTLREIQLLEEVENLVCEDAQFLEDDPATWYANMHAEAEKAGLERLEPEVEVDEGVEEEMEAPRRSPNSLMLKCLRRMMYICTRISLQMPTQHARQRSVIPSSFSQLL</sequence>
<dbReference type="Gene3D" id="4.10.1000.10">
    <property type="entry name" value="Zinc finger, CCCH-type"/>
    <property type="match status" value="3"/>
</dbReference>
<name>A0ABP1DWW3_9APHY</name>
<feature type="compositionally biased region" description="Basic and acidic residues" evidence="6">
    <location>
        <begin position="299"/>
        <end position="319"/>
    </location>
</feature>
<dbReference type="PANTHER" id="PTHR12547:SF18">
    <property type="entry name" value="PROTEIN TIS11"/>
    <property type="match status" value="1"/>
</dbReference>